<evidence type="ECO:0000256" key="4">
    <source>
        <dbReference type="ARBA" id="ARBA00022801"/>
    </source>
</evidence>
<dbReference type="GO" id="GO:0008239">
    <property type="term" value="F:dipeptidyl-peptidase activity"/>
    <property type="evidence" value="ECO:0007669"/>
    <property type="project" value="TreeGrafter"/>
</dbReference>
<reference evidence="9" key="1">
    <citation type="submission" date="2019-06" db="EMBL/GenBank/DDBJ databases">
        <title>Draft genome sequence of the griseofulvin-producing fungus Xylaria cubensis strain G536.</title>
        <authorList>
            <person name="Mead M.E."/>
            <person name="Raja H.A."/>
            <person name="Steenwyk J.L."/>
            <person name="Knowles S.L."/>
            <person name="Oberlies N.H."/>
            <person name="Rokas A."/>
        </authorList>
    </citation>
    <scope>NUCLEOTIDE SEQUENCE [LARGE SCALE GENOMIC DNA]</scope>
    <source>
        <strain evidence="9">G536</strain>
    </source>
</reference>
<proteinExistence type="inferred from homology"/>
<dbReference type="Pfam" id="PF05577">
    <property type="entry name" value="Peptidase_S28"/>
    <property type="match status" value="1"/>
</dbReference>
<evidence type="ECO:0000313" key="8">
    <source>
        <dbReference type="EMBL" id="TRX94662.1"/>
    </source>
</evidence>
<feature type="signal peptide" evidence="7">
    <location>
        <begin position="1"/>
        <end position="28"/>
    </location>
</feature>
<evidence type="ECO:0008006" key="10">
    <source>
        <dbReference type="Google" id="ProtNLM"/>
    </source>
</evidence>
<evidence type="ECO:0000256" key="7">
    <source>
        <dbReference type="SAM" id="SignalP"/>
    </source>
</evidence>
<dbReference type="GO" id="GO:0070008">
    <property type="term" value="F:serine-type exopeptidase activity"/>
    <property type="evidence" value="ECO:0007669"/>
    <property type="project" value="InterPro"/>
</dbReference>
<keyword evidence="4" id="KW-0378">Hydrolase</keyword>
<evidence type="ECO:0000313" key="9">
    <source>
        <dbReference type="Proteomes" id="UP000319160"/>
    </source>
</evidence>
<keyword evidence="3 7" id="KW-0732">Signal</keyword>
<organism evidence="8 9">
    <name type="scientific">Xylaria flabelliformis</name>
    <dbReference type="NCBI Taxonomy" id="2512241"/>
    <lineage>
        <taxon>Eukaryota</taxon>
        <taxon>Fungi</taxon>
        <taxon>Dikarya</taxon>
        <taxon>Ascomycota</taxon>
        <taxon>Pezizomycotina</taxon>
        <taxon>Sordariomycetes</taxon>
        <taxon>Xylariomycetidae</taxon>
        <taxon>Xylariales</taxon>
        <taxon>Xylariaceae</taxon>
        <taxon>Xylaria</taxon>
    </lineage>
</organism>
<evidence type="ECO:0000256" key="5">
    <source>
        <dbReference type="ARBA" id="ARBA00023180"/>
    </source>
</evidence>
<keyword evidence="5" id="KW-0325">Glycoprotein</keyword>
<dbReference type="GO" id="GO:0006508">
    <property type="term" value="P:proteolysis"/>
    <property type="evidence" value="ECO:0007669"/>
    <property type="project" value="UniProtKB-KW"/>
</dbReference>
<dbReference type="SUPFAM" id="SSF53474">
    <property type="entry name" value="alpha/beta-Hydrolases"/>
    <property type="match status" value="1"/>
</dbReference>
<dbReference type="Gene3D" id="3.40.50.1820">
    <property type="entry name" value="alpha/beta hydrolase"/>
    <property type="match status" value="2"/>
</dbReference>
<keyword evidence="2" id="KW-0645">Protease</keyword>
<dbReference type="InterPro" id="IPR008758">
    <property type="entry name" value="Peptidase_S28"/>
</dbReference>
<keyword evidence="6" id="KW-0472">Membrane</keyword>
<sequence>MVARTFSRSRINAALLLTISLFIASSSATLTSQFQHFYSQHGDKYEYILHHNCSQEFANYLTGRPQDFEIDWLGGGGKASVLVEPVVKCLLDNVSEYIKAAASSAQVILGVTPPLLATLGASTDELAMLSVVGRRPLLSLLISFGNPSVYLERVFDFRQPEKMLQRSRGRYRLYSPDTTLKQWTLSALQYAIALGAAANIAVLSYQLGVGTDTVFGPLTWTILSIPIHLAGTFAIRLRVRRIYTDEDREVDMNFGQWLRLLPNRLRGYWKTEWVPAVAQEEVRTKSFEEGAIYVAWSWFLSTATVIHILFGSLVLSGLLFIGPQDALLVIFRYVVSVLVCRILVTFELAGMRARYIPEPDRTLSMEVFKTNDKNVRHRRNYASGLGLFSSLASASSYPPGQRLPRRLQSSSSSALETRSRPAYYFDQTINHFPQKTPYIPNAKGTFKQRYFVETSYYKPGGPVFLYLAGEGPIDGDTHLDASLIEQFIKRFNGIGVVLENRYYGTSVPFNTSSTDELLYLATEQVIADFDVFARKVVLPGVKNINAPSTPWILYGGSYPGALSAFTKKTYPNTFYGAISSSGVIHGQLEYPQWYDPIQKLAPQDCVASVNDIVDKIDVLVQSKNQDAIKQLKDIFGLSALQDIRDFAQTIAYPIGGPFYYPSNTWQEINWNPKFGHQDFFEFCDNVTDINAAPAVTAVDSALAKYTGGKAWKNLGNYAAYIKRAILPLCTSGDYNSPECFGTQHPDWWANVTSGAERSYLYTTCTEFGAYQAAYPPGKKSLLSRVVNATYTQQWCNWAFPKGKYNSIPATPNFAKWNVYGDFNFSAERLLFVDGSADPWKDLCYHSDLAPPRTSWDAQPQHLINGAGHVWDLRTLEDIDTEPQFIRAATKLEIRTVGEWLKEFNGTKYTS</sequence>
<protein>
    <recommendedName>
        <fullName evidence="10">Peptidase S28</fullName>
    </recommendedName>
</protein>
<keyword evidence="6" id="KW-1133">Transmembrane helix</keyword>
<evidence type="ECO:0000256" key="1">
    <source>
        <dbReference type="ARBA" id="ARBA00011079"/>
    </source>
</evidence>
<evidence type="ECO:0000256" key="6">
    <source>
        <dbReference type="SAM" id="Phobius"/>
    </source>
</evidence>
<feature type="transmembrane region" description="Helical" evidence="6">
    <location>
        <begin position="214"/>
        <end position="235"/>
    </location>
</feature>
<dbReference type="AlphaFoldDB" id="A0A553I394"/>
<feature type="transmembrane region" description="Helical" evidence="6">
    <location>
        <begin position="293"/>
        <end position="320"/>
    </location>
</feature>
<comment type="caution">
    <text evidence="8">The sequence shown here is derived from an EMBL/GenBank/DDBJ whole genome shotgun (WGS) entry which is preliminary data.</text>
</comment>
<feature type="chain" id="PRO_5021821900" description="Peptidase S28" evidence="7">
    <location>
        <begin position="29"/>
        <end position="910"/>
    </location>
</feature>
<evidence type="ECO:0000256" key="2">
    <source>
        <dbReference type="ARBA" id="ARBA00022670"/>
    </source>
</evidence>
<keyword evidence="9" id="KW-1185">Reference proteome</keyword>
<evidence type="ECO:0000256" key="3">
    <source>
        <dbReference type="ARBA" id="ARBA00022729"/>
    </source>
</evidence>
<dbReference type="OrthoDB" id="1735038at2759"/>
<dbReference type="PANTHER" id="PTHR11010">
    <property type="entry name" value="PROTEASE S28 PRO-X CARBOXYPEPTIDASE-RELATED"/>
    <property type="match status" value="1"/>
</dbReference>
<feature type="transmembrane region" description="Helical" evidence="6">
    <location>
        <begin position="326"/>
        <end position="344"/>
    </location>
</feature>
<keyword evidence="6" id="KW-0812">Transmembrane</keyword>
<dbReference type="PANTHER" id="PTHR11010:SF117">
    <property type="entry name" value="SERINE PROTEASE 16"/>
    <property type="match status" value="1"/>
</dbReference>
<gene>
    <name evidence="8" type="ORF">FHL15_004434</name>
</gene>
<accession>A0A553I394</accession>
<name>A0A553I394_9PEZI</name>
<dbReference type="Proteomes" id="UP000319160">
    <property type="component" value="Unassembled WGS sequence"/>
</dbReference>
<comment type="similarity">
    <text evidence="1">Belongs to the peptidase S28 family.</text>
</comment>
<dbReference type="EMBL" id="VFLP01000020">
    <property type="protein sequence ID" value="TRX94662.1"/>
    <property type="molecule type" value="Genomic_DNA"/>
</dbReference>
<dbReference type="InterPro" id="IPR029058">
    <property type="entry name" value="AB_hydrolase_fold"/>
</dbReference>